<sequence>MYCFYYALTLKKPGVMLLQSEAVRYKNNGILYPNATKVDK</sequence>
<dbReference type="STRING" id="295068.MAQ5080_01815"/>
<evidence type="ECO:0000313" key="2">
    <source>
        <dbReference type="Proteomes" id="UP000092627"/>
    </source>
</evidence>
<dbReference type="EMBL" id="FLOC01000009">
    <property type="protein sequence ID" value="SBS30964.1"/>
    <property type="molecule type" value="Genomic_DNA"/>
</dbReference>
<proteinExistence type="predicted"/>
<gene>
    <name evidence="1" type="ORF">MAQ5080_01815</name>
</gene>
<keyword evidence="2" id="KW-1185">Reference proteome</keyword>
<reference evidence="1 2" key="1">
    <citation type="submission" date="2016-06" db="EMBL/GenBank/DDBJ databases">
        <authorList>
            <person name="Kjaerup R.B."/>
            <person name="Dalgaard T.S."/>
            <person name="Juul-Madsen H.R."/>
        </authorList>
    </citation>
    <scope>NUCLEOTIDE SEQUENCE [LARGE SCALE GENOMIC DNA]</scope>
    <source>
        <strain evidence="1 2">CECT 5080</strain>
    </source>
</reference>
<name>A0A1A8TFM2_9GAMM</name>
<evidence type="ECO:0000313" key="1">
    <source>
        <dbReference type="EMBL" id="SBS30964.1"/>
    </source>
</evidence>
<protein>
    <submittedName>
        <fullName evidence="1">Uncharacterized protein</fullName>
    </submittedName>
</protein>
<dbReference type="Proteomes" id="UP000092627">
    <property type="component" value="Unassembled WGS sequence"/>
</dbReference>
<organism evidence="1 2">
    <name type="scientific">Marinomonas aquimarina</name>
    <dbReference type="NCBI Taxonomy" id="295068"/>
    <lineage>
        <taxon>Bacteria</taxon>
        <taxon>Pseudomonadati</taxon>
        <taxon>Pseudomonadota</taxon>
        <taxon>Gammaproteobacteria</taxon>
        <taxon>Oceanospirillales</taxon>
        <taxon>Oceanospirillaceae</taxon>
        <taxon>Marinomonas</taxon>
    </lineage>
</organism>
<dbReference type="AlphaFoldDB" id="A0A1A8TFM2"/>
<accession>A0A1A8TFM2</accession>